<evidence type="ECO:0000256" key="1">
    <source>
        <dbReference type="SAM" id="MobiDB-lite"/>
    </source>
</evidence>
<proteinExistence type="predicted"/>
<dbReference type="Gene3D" id="3.30.420.10">
    <property type="entry name" value="Ribonuclease H-like superfamily/Ribonuclease H"/>
    <property type="match status" value="1"/>
</dbReference>
<feature type="compositionally biased region" description="Polar residues" evidence="1">
    <location>
        <begin position="63"/>
        <end position="75"/>
    </location>
</feature>
<feature type="region of interest" description="Disordered" evidence="1">
    <location>
        <begin position="50"/>
        <end position="86"/>
    </location>
</feature>
<dbReference type="EMBL" id="OIVN01001657">
    <property type="protein sequence ID" value="SPC96317.1"/>
    <property type="molecule type" value="Genomic_DNA"/>
</dbReference>
<protein>
    <recommendedName>
        <fullName evidence="3">Reverse transcriptase/retrotransposon-derived protein RNase H-like domain-containing protein</fullName>
    </recommendedName>
</protein>
<gene>
    <name evidence="2" type="ORF">FSB_LOCUS24199</name>
</gene>
<dbReference type="GO" id="GO:0003676">
    <property type="term" value="F:nucleic acid binding"/>
    <property type="evidence" value="ECO:0007669"/>
    <property type="project" value="InterPro"/>
</dbReference>
<dbReference type="InterPro" id="IPR036397">
    <property type="entry name" value="RNaseH_sf"/>
</dbReference>
<dbReference type="AlphaFoldDB" id="A0A2N9G0L9"/>
<organism evidence="2">
    <name type="scientific">Fagus sylvatica</name>
    <name type="common">Beechnut</name>
    <dbReference type="NCBI Taxonomy" id="28930"/>
    <lineage>
        <taxon>Eukaryota</taxon>
        <taxon>Viridiplantae</taxon>
        <taxon>Streptophyta</taxon>
        <taxon>Embryophyta</taxon>
        <taxon>Tracheophyta</taxon>
        <taxon>Spermatophyta</taxon>
        <taxon>Magnoliopsida</taxon>
        <taxon>eudicotyledons</taxon>
        <taxon>Gunneridae</taxon>
        <taxon>Pentapetalae</taxon>
        <taxon>rosids</taxon>
        <taxon>fabids</taxon>
        <taxon>Fagales</taxon>
        <taxon>Fagaceae</taxon>
        <taxon>Fagus</taxon>
    </lineage>
</organism>
<reference evidence="2" key="1">
    <citation type="submission" date="2018-02" db="EMBL/GenBank/DDBJ databases">
        <authorList>
            <person name="Cohen D.B."/>
            <person name="Kent A.D."/>
        </authorList>
    </citation>
    <scope>NUCLEOTIDE SEQUENCE</scope>
</reference>
<evidence type="ECO:0008006" key="3">
    <source>
        <dbReference type="Google" id="ProtNLM"/>
    </source>
</evidence>
<dbReference type="PANTHER" id="PTHR48475:SF2">
    <property type="entry name" value="RIBONUCLEASE H"/>
    <property type="match status" value="1"/>
</dbReference>
<name>A0A2N9G0L9_FAGSY</name>
<accession>A0A2N9G0L9</accession>
<dbReference type="PANTHER" id="PTHR48475">
    <property type="entry name" value="RIBONUCLEASE H"/>
    <property type="match status" value="1"/>
</dbReference>
<evidence type="ECO:0000313" key="2">
    <source>
        <dbReference type="EMBL" id="SPC96317.1"/>
    </source>
</evidence>
<sequence>MHGVEVYGMWNVNESDCLTQRSFMMKAFLEDALKKIKELIKQGRLQRFLGRDRREDRPPVAYHQQTSNRSASQAPTRGDSHDNWRAEGRTSHFSRKAYARQIHDVLVTQKTGKILRLEDLPITFTEEDARKVFHPHDNALVVSLEIAGYSKRRVLVDNGSSADIIYLTAFHQIKIGKDQLRPIETPLIKTRLEGAKSMWVEELPSVLWAYKTTVRTPTKETPFKLTFGTEAVIPIEIGLTTLRTTFHKEENEGQLRLNLDLLDEKKKKKEAKAARRIALYQGKMARYYNTKVKLRRFEVGDWVLRKVTQATKDPSQGKLGPNWEGPYKIIQYYRRGTYHLEDRYGKKLPHPWNAEHLKKYYP</sequence>